<dbReference type="STRING" id="742152.A0A2H3J853"/>
<evidence type="ECO:0000256" key="1">
    <source>
        <dbReference type="SAM" id="MobiDB-lite"/>
    </source>
</evidence>
<name>A0A2H3J853_WOLCO</name>
<dbReference type="AlphaFoldDB" id="A0A2H3J853"/>
<accession>A0A2H3J853</accession>
<organism evidence="2 3">
    <name type="scientific">Wolfiporia cocos (strain MD-104)</name>
    <name type="common">Brown rot fungus</name>
    <dbReference type="NCBI Taxonomy" id="742152"/>
    <lineage>
        <taxon>Eukaryota</taxon>
        <taxon>Fungi</taxon>
        <taxon>Dikarya</taxon>
        <taxon>Basidiomycota</taxon>
        <taxon>Agaricomycotina</taxon>
        <taxon>Agaricomycetes</taxon>
        <taxon>Polyporales</taxon>
        <taxon>Phaeolaceae</taxon>
        <taxon>Wolfiporia</taxon>
    </lineage>
</organism>
<evidence type="ECO:0000313" key="2">
    <source>
        <dbReference type="EMBL" id="PCH38406.1"/>
    </source>
</evidence>
<dbReference type="OMA" id="EAGTGWC"/>
<keyword evidence="3" id="KW-1185">Reference proteome</keyword>
<reference evidence="2 3" key="1">
    <citation type="journal article" date="2012" name="Science">
        <title>The Paleozoic origin of enzymatic lignin decomposition reconstructed from 31 fungal genomes.</title>
        <authorList>
            <person name="Floudas D."/>
            <person name="Binder M."/>
            <person name="Riley R."/>
            <person name="Barry K."/>
            <person name="Blanchette R.A."/>
            <person name="Henrissat B."/>
            <person name="Martinez A.T."/>
            <person name="Otillar R."/>
            <person name="Spatafora J.W."/>
            <person name="Yadav J.S."/>
            <person name="Aerts A."/>
            <person name="Benoit I."/>
            <person name="Boyd A."/>
            <person name="Carlson A."/>
            <person name="Copeland A."/>
            <person name="Coutinho P.M."/>
            <person name="de Vries R.P."/>
            <person name="Ferreira P."/>
            <person name="Findley K."/>
            <person name="Foster B."/>
            <person name="Gaskell J."/>
            <person name="Glotzer D."/>
            <person name="Gorecki P."/>
            <person name="Heitman J."/>
            <person name="Hesse C."/>
            <person name="Hori C."/>
            <person name="Igarashi K."/>
            <person name="Jurgens J.A."/>
            <person name="Kallen N."/>
            <person name="Kersten P."/>
            <person name="Kohler A."/>
            <person name="Kuees U."/>
            <person name="Kumar T.K.A."/>
            <person name="Kuo A."/>
            <person name="LaButti K."/>
            <person name="Larrondo L.F."/>
            <person name="Lindquist E."/>
            <person name="Ling A."/>
            <person name="Lombard V."/>
            <person name="Lucas S."/>
            <person name="Lundell T."/>
            <person name="Martin R."/>
            <person name="McLaughlin D.J."/>
            <person name="Morgenstern I."/>
            <person name="Morin E."/>
            <person name="Murat C."/>
            <person name="Nagy L.G."/>
            <person name="Nolan M."/>
            <person name="Ohm R.A."/>
            <person name="Patyshakuliyeva A."/>
            <person name="Rokas A."/>
            <person name="Ruiz-Duenas F.J."/>
            <person name="Sabat G."/>
            <person name="Salamov A."/>
            <person name="Samejima M."/>
            <person name="Schmutz J."/>
            <person name="Slot J.C."/>
            <person name="St John F."/>
            <person name="Stenlid J."/>
            <person name="Sun H."/>
            <person name="Sun S."/>
            <person name="Syed K."/>
            <person name="Tsang A."/>
            <person name="Wiebenga A."/>
            <person name="Young D."/>
            <person name="Pisabarro A."/>
            <person name="Eastwood D.C."/>
            <person name="Martin F."/>
            <person name="Cullen D."/>
            <person name="Grigoriev I.V."/>
            <person name="Hibbett D.S."/>
        </authorList>
    </citation>
    <scope>NUCLEOTIDE SEQUENCE [LARGE SCALE GENOMIC DNA]</scope>
    <source>
        <strain evidence="2 3">MD-104</strain>
    </source>
</reference>
<dbReference type="OrthoDB" id="2585251at2759"/>
<dbReference type="EMBL" id="KB467942">
    <property type="protein sequence ID" value="PCH38406.1"/>
    <property type="molecule type" value="Genomic_DNA"/>
</dbReference>
<proteinExistence type="predicted"/>
<gene>
    <name evidence="2" type="ORF">WOLCODRAFT_136250</name>
</gene>
<dbReference type="Proteomes" id="UP000218811">
    <property type="component" value="Unassembled WGS sequence"/>
</dbReference>
<feature type="region of interest" description="Disordered" evidence="1">
    <location>
        <begin position="1"/>
        <end position="22"/>
    </location>
</feature>
<sequence>MQLASTGARALKPTGGGAFLHSTPARSIHIPSFAPRPNAGQATSTAQTLFKQTRTFLSRFVAHLTTPGTLRQPVHAPARHIFTGRMPSIQQGLSLSARLALSRPLKAPHLPRPPTIPPSTTQVGLGLARNFSTARPVFQSLAENVPVAGRAFFEADWDVKVNKERERFRLQKAAKRKAQKAKSHMKPLRDATKKISVAEEKKEELDHYFPEAPAPVVTTHLLIPLAPTEAVERLPLSAQPAMSSAHPLLPLPFIAAMHSAHNTHSLRVSSLFARLDAAHVFEMSGIRYEAHGDPTGLCTLLEIIFEGWDEARVRSVIGEAGRGWCVIDEVREDQEQEEEKHVEEMLEVMSEASSEETPWHQSMNVDPARSLVLPTLDFSASFLAPPSDHPYSSVLDSGMSTPLSDLEFHNAWMSVERADARSDAVSDARFSSHSAESSWVGGQGFEQDARPLDFVSASDSWLGFGFSSEFSGRMQEAEGPREQVF</sequence>
<evidence type="ECO:0000313" key="3">
    <source>
        <dbReference type="Proteomes" id="UP000218811"/>
    </source>
</evidence>
<protein>
    <submittedName>
        <fullName evidence="2">Uncharacterized protein</fullName>
    </submittedName>
</protein>